<evidence type="ECO:0000259" key="4">
    <source>
        <dbReference type="PROSITE" id="PS50987"/>
    </source>
</evidence>
<dbReference type="PANTHER" id="PTHR33154">
    <property type="entry name" value="TRANSCRIPTIONAL REGULATOR, ARSR FAMILY"/>
    <property type="match status" value="1"/>
</dbReference>
<evidence type="ECO:0000313" key="5">
    <source>
        <dbReference type="EMBL" id="CAH1227948.1"/>
    </source>
</evidence>
<gene>
    <name evidence="5" type="ORF">PAECIP111891_06212</name>
</gene>
<protein>
    <recommendedName>
        <fullName evidence="4">HTH arsR-type domain-containing protein</fullName>
    </recommendedName>
</protein>
<dbReference type="NCBIfam" id="NF033788">
    <property type="entry name" value="HTH_metalloreg"/>
    <property type="match status" value="1"/>
</dbReference>
<dbReference type="InterPro" id="IPR011991">
    <property type="entry name" value="ArsR-like_HTH"/>
</dbReference>
<dbReference type="InterPro" id="IPR051081">
    <property type="entry name" value="HTH_MetalResp_TranReg"/>
</dbReference>
<dbReference type="Proteomes" id="UP000838821">
    <property type="component" value="Unassembled WGS sequence"/>
</dbReference>
<name>A0ABM9CWY2_9BACL</name>
<evidence type="ECO:0000256" key="3">
    <source>
        <dbReference type="ARBA" id="ARBA00023163"/>
    </source>
</evidence>
<dbReference type="InterPro" id="IPR036390">
    <property type="entry name" value="WH_DNA-bd_sf"/>
</dbReference>
<dbReference type="EMBL" id="CAKMMW010000029">
    <property type="protein sequence ID" value="CAH1227948.1"/>
    <property type="molecule type" value="Genomic_DNA"/>
</dbReference>
<dbReference type="SMART" id="SM00418">
    <property type="entry name" value="HTH_ARSR"/>
    <property type="match status" value="1"/>
</dbReference>
<dbReference type="PROSITE" id="PS50987">
    <property type="entry name" value="HTH_ARSR_2"/>
    <property type="match status" value="1"/>
</dbReference>
<feature type="domain" description="HTH arsR-type" evidence="4">
    <location>
        <begin position="1"/>
        <end position="90"/>
    </location>
</feature>
<dbReference type="PRINTS" id="PR00778">
    <property type="entry name" value="HTHARSR"/>
</dbReference>
<dbReference type="CDD" id="cd00090">
    <property type="entry name" value="HTH_ARSR"/>
    <property type="match status" value="1"/>
</dbReference>
<dbReference type="InterPro" id="IPR036388">
    <property type="entry name" value="WH-like_DNA-bd_sf"/>
</dbReference>
<proteinExistence type="predicted"/>
<comment type="caution">
    <text evidence="5">The sequence shown here is derived from an EMBL/GenBank/DDBJ whole genome shotgun (WGS) entry which is preliminary data.</text>
</comment>
<dbReference type="PANTHER" id="PTHR33154:SF33">
    <property type="entry name" value="TRANSCRIPTIONAL REPRESSOR SDPR"/>
    <property type="match status" value="1"/>
</dbReference>
<keyword evidence="2" id="KW-0238">DNA-binding</keyword>
<keyword evidence="3" id="KW-0804">Transcription</keyword>
<evidence type="ECO:0000256" key="1">
    <source>
        <dbReference type="ARBA" id="ARBA00023015"/>
    </source>
</evidence>
<dbReference type="SUPFAM" id="SSF46785">
    <property type="entry name" value="Winged helix' DNA-binding domain"/>
    <property type="match status" value="1"/>
</dbReference>
<evidence type="ECO:0000256" key="2">
    <source>
        <dbReference type="ARBA" id="ARBA00023125"/>
    </source>
</evidence>
<organism evidence="5 6">
    <name type="scientific">Paenibacillus allorhizoplanae</name>
    <dbReference type="NCBI Taxonomy" id="2905648"/>
    <lineage>
        <taxon>Bacteria</taxon>
        <taxon>Bacillati</taxon>
        <taxon>Bacillota</taxon>
        <taxon>Bacilli</taxon>
        <taxon>Bacillales</taxon>
        <taxon>Paenibacillaceae</taxon>
        <taxon>Paenibacillus</taxon>
    </lineage>
</organism>
<dbReference type="InterPro" id="IPR001845">
    <property type="entry name" value="HTH_ArsR_DNA-bd_dom"/>
</dbReference>
<accession>A0ABM9CWY2</accession>
<dbReference type="Pfam" id="PF12840">
    <property type="entry name" value="HTH_20"/>
    <property type="match status" value="1"/>
</dbReference>
<keyword evidence="6" id="KW-1185">Reference proteome</keyword>
<keyword evidence="1" id="KW-0805">Transcription regulation</keyword>
<sequence>MSMDPNIMSALAEPNRMRIVDLLRERPLTVGEIAERLQLRQPQVSKHLRVLSEAAIVEVRVDANRRIYKLMPDPFREMNVWLENYRVIWEERYNRLDDYLQKLTGNQLQEDSKTD</sequence>
<reference evidence="5" key="1">
    <citation type="submission" date="2022-01" db="EMBL/GenBank/DDBJ databases">
        <authorList>
            <person name="Criscuolo A."/>
        </authorList>
    </citation>
    <scope>NUCLEOTIDE SEQUENCE</scope>
    <source>
        <strain evidence="5">CIP111891</strain>
    </source>
</reference>
<evidence type="ECO:0000313" key="6">
    <source>
        <dbReference type="Proteomes" id="UP000838821"/>
    </source>
</evidence>
<dbReference type="Gene3D" id="1.10.10.10">
    <property type="entry name" value="Winged helix-like DNA-binding domain superfamily/Winged helix DNA-binding domain"/>
    <property type="match status" value="1"/>
</dbReference>